<evidence type="ECO:0000313" key="3">
    <source>
        <dbReference type="Proteomes" id="UP000515369"/>
    </source>
</evidence>
<name>A0A7G5GYA7_9BACT</name>
<keyword evidence="3" id="KW-1185">Reference proteome</keyword>
<reference evidence="2 3" key="1">
    <citation type="submission" date="2020-07" db="EMBL/GenBank/DDBJ databases">
        <title>Spirosoma foliorum sp. nov., isolated from the leaves on the Nejang mountain Korea, Republic of.</title>
        <authorList>
            <person name="Ho H."/>
            <person name="Lee Y.-J."/>
            <person name="Nurcahyanto D.-A."/>
            <person name="Kim S.-G."/>
        </authorList>
    </citation>
    <scope>NUCLEOTIDE SEQUENCE [LARGE SCALE GENOMIC DNA]</scope>
    <source>
        <strain evidence="2 3">PL0136</strain>
    </source>
</reference>
<dbReference type="AlphaFoldDB" id="A0A7G5GYA7"/>
<dbReference type="EMBL" id="CP059732">
    <property type="protein sequence ID" value="QMW03849.1"/>
    <property type="molecule type" value="Genomic_DNA"/>
</dbReference>
<sequence length="68" mass="7700">MRQSILIAGIVVGIIASLFFFCATLIDWVQDYQTGVYAQNHFEVILETAAIVLYAYCGIRFLQLKVKL</sequence>
<organism evidence="2 3">
    <name type="scientific">Spirosoma foliorum</name>
    <dbReference type="NCBI Taxonomy" id="2710596"/>
    <lineage>
        <taxon>Bacteria</taxon>
        <taxon>Pseudomonadati</taxon>
        <taxon>Bacteroidota</taxon>
        <taxon>Cytophagia</taxon>
        <taxon>Cytophagales</taxon>
        <taxon>Cytophagaceae</taxon>
        <taxon>Spirosoma</taxon>
    </lineage>
</organism>
<dbReference type="RefSeq" id="WP_182461106.1">
    <property type="nucleotide sequence ID" value="NZ_CP059732.1"/>
</dbReference>
<keyword evidence="1" id="KW-0812">Transmembrane</keyword>
<evidence type="ECO:0000313" key="2">
    <source>
        <dbReference type="EMBL" id="QMW03849.1"/>
    </source>
</evidence>
<dbReference type="Proteomes" id="UP000515369">
    <property type="component" value="Chromosome"/>
</dbReference>
<protein>
    <submittedName>
        <fullName evidence="2">Uncharacterized protein</fullName>
    </submittedName>
</protein>
<evidence type="ECO:0000256" key="1">
    <source>
        <dbReference type="SAM" id="Phobius"/>
    </source>
</evidence>
<dbReference type="KEGG" id="sfol:H3H32_02510"/>
<gene>
    <name evidence="2" type="ORF">H3H32_02510</name>
</gene>
<accession>A0A7G5GYA7</accession>
<proteinExistence type="predicted"/>
<feature type="transmembrane region" description="Helical" evidence="1">
    <location>
        <begin position="7"/>
        <end position="29"/>
    </location>
</feature>
<keyword evidence="1" id="KW-0472">Membrane</keyword>
<feature type="transmembrane region" description="Helical" evidence="1">
    <location>
        <begin position="41"/>
        <end position="62"/>
    </location>
</feature>
<keyword evidence="1" id="KW-1133">Transmembrane helix</keyword>